<dbReference type="InterPro" id="IPR036420">
    <property type="entry name" value="BRCT_dom_sf"/>
</dbReference>
<gene>
    <name evidence="8" type="ORF">PIBRA_LOCUS8094</name>
</gene>
<dbReference type="SMART" id="SM00292">
    <property type="entry name" value="BRCT"/>
    <property type="match status" value="1"/>
</dbReference>
<sequence length="539" mass="59201">MPRVKIDYVVSFSNEDPGNPASNLLIPDITKRKWLCRKGEATCSVVLQLTQAVQIQSVQIGAHHTALVEVLVGLSEKPNDPFEVLVPSCVFVSASESRRGSGVDRVRTFSGEQLSATRLRPWDRLRVVCSQPYNKHCQYGLAFIHVFSPEEVSKAVGGRGPAFTLPLETTSDDEDTFRPGELFARHRLPTSAAALATDAKIRQASSNVLKNISDPSTSLSKVPIGQTTSGRDCRGASAAGGQNSSLSHKNDEEKNQKRKRESCDKREDRESKKTAPNKLTVDRKLSPNRAVAHSATTDEEFCAGDILRGVVFTLSGYQNPRRGLLRDAALSLGARYQPDYTPRCTHLVCAFSNTPKLRAVRASGVACVAVRGEWIEDCARSRRRMPWRPYATEPRPPDVADPEESSGSDTEDEIERVLRANGDGDDDGDVTRLDSPPRGRRSRLSPDKLLSDCLEGWTCGVCDGLSESRRALLERYLRASGAHVEPEGRASYVLCQGGHAPERHGAADPLRPAWLWAARRLRAAPDPVRYSLGRDPSSE</sequence>
<dbReference type="GO" id="GO:0006303">
    <property type="term" value="P:double-strand break repair via nonhomologous end joining"/>
    <property type="evidence" value="ECO:0007669"/>
    <property type="project" value="InterPro"/>
</dbReference>
<name>A0A9P0XCY4_PIEBR</name>
<dbReference type="Gene3D" id="2.60.120.260">
    <property type="entry name" value="Galactose-binding domain-like"/>
    <property type="match status" value="1"/>
</dbReference>
<evidence type="ECO:0000256" key="4">
    <source>
        <dbReference type="ARBA" id="ARBA00023204"/>
    </source>
</evidence>
<keyword evidence="5" id="KW-0539">Nucleus</keyword>
<dbReference type="GO" id="GO:0006284">
    <property type="term" value="P:base-excision repair"/>
    <property type="evidence" value="ECO:0007669"/>
    <property type="project" value="InterPro"/>
</dbReference>
<dbReference type="GO" id="GO:0005634">
    <property type="term" value="C:nucleus"/>
    <property type="evidence" value="ECO:0007669"/>
    <property type="project" value="UniProtKB-SubCell"/>
</dbReference>
<feature type="region of interest" description="Disordered" evidence="6">
    <location>
        <begin position="211"/>
        <end position="294"/>
    </location>
</feature>
<dbReference type="InterPro" id="IPR002706">
    <property type="entry name" value="Xrcc1_N"/>
</dbReference>
<dbReference type="PANTHER" id="PTHR11370:SF5">
    <property type="entry name" value="DNA REPAIR PROTEIN XRCC1"/>
    <property type="match status" value="1"/>
</dbReference>
<protein>
    <recommendedName>
        <fullName evidence="7">BRCT domain-containing protein</fullName>
    </recommendedName>
</protein>
<dbReference type="FunFam" id="2.60.120.260:FF:000025">
    <property type="entry name" value="DNA repair protein XRCC1 isoform X1"/>
    <property type="match status" value="1"/>
</dbReference>
<dbReference type="CDD" id="cd17725">
    <property type="entry name" value="BRCT_XRCC1_rpt1"/>
    <property type="match status" value="1"/>
</dbReference>
<keyword evidence="4" id="KW-0234">DNA repair</keyword>
<evidence type="ECO:0000259" key="7">
    <source>
        <dbReference type="PROSITE" id="PS50172"/>
    </source>
</evidence>
<dbReference type="GO" id="GO:0003684">
    <property type="term" value="F:damaged DNA binding"/>
    <property type="evidence" value="ECO:0007669"/>
    <property type="project" value="InterPro"/>
</dbReference>
<dbReference type="Pfam" id="PF01834">
    <property type="entry name" value="XRCC1_N"/>
    <property type="match status" value="1"/>
</dbReference>
<dbReference type="SUPFAM" id="SSF49785">
    <property type="entry name" value="Galactose-binding domain-like"/>
    <property type="match status" value="1"/>
</dbReference>
<dbReference type="InterPro" id="IPR001357">
    <property type="entry name" value="BRCT_dom"/>
</dbReference>
<comment type="subcellular location">
    <subcellularLocation>
        <location evidence="1">Nucleus</location>
    </subcellularLocation>
</comment>
<feature type="compositionally biased region" description="Acidic residues" evidence="6">
    <location>
        <begin position="400"/>
        <end position="414"/>
    </location>
</feature>
<dbReference type="EMBL" id="CALOZG010000018">
    <property type="protein sequence ID" value="CAH4031613.1"/>
    <property type="molecule type" value="Genomic_DNA"/>
</dbReference>
<dbReference type="Gene3D" id="3.40.50.10190">
    <property type="entry name" value="BRCT domain"/>
    <property type="match status" value="1"/>
</dbReference>
<evidence type="ECO:0000256" key="1">
    <source>
        <dbReference type="ARBA" id="ARBA00004123"/>
    </source>
</evidence>
<keyword evidence="2" id="KW-0677">Repeat</keyword>
<dbReference type="AlphaFoldDB" id="A0A9P0XCY4"/>
<dbReference type="GO" id="GO:0000012">
    <property type="term" value="P:single strand break repair"/>
    <property type="evidence" value="ECO:0007669"/>
    <property type="project" value="InterPro"/>
</dbReference>
<accession>A0A9P0XCY4</accession>
<dbReference type="Pfam" id="PF00533">
    <property type="entry name" value="BRCT"/>
    <property type="match status" value="1"/>
</dbReference>
<keyword evidence="3" id="KW-0227">DNA damage</keyword>
<dbReference type="SUPFAM" id="SSF52113">
    <property type="entry name" value="BRCT domain"/>
    <property type="match status" value="1"/>
</dbReference>
<evidence type="ECO:0000256" key="6">
    <source>
        <dbReference type="SAM" id="MobiDB-lite"/>
    </source>
</evidence>
<feature type="domain" description="BRCT" evidence="7">
    <location>
        <begin position="302"/>
        <end position="392"/>
    </location>
</feature>
<dbReference type="PANTHER" id="PTHR11370">
    <property type="entry name" value="DNA-REPAIR PROTEIN XRCC1"/>
    <property type="match status" value="1"/>
</dbReference>
<feature type="compositionally biased region" description="Polar residues" evidence="6">
    <location>
        <begin position="211"/>
        <end position="230"/>
    </location>
</feature>
<feature type="compositionally biased region" description="Basic and acidic residues" evidence="6">
    <location>
        <begin position="248"/>
        <end position="273"/>
    </location>
</feature>
<evidence type="ECO:0000256" key="3">
    <source>
        <dbReference type="ARBA" id="ARBA00022763"/>
    </source>
</evidence>
<organism evidence="8 9">
    <name type="scientific">Pieris brassicae</name>
    <name type="common">White butterfly</name>
    <name type="synonym">Large white butterfly</name>
    <dbReference type="NCBI Taxonomy" id="7116"/>
    <lineage>
        <taxon>Eukaryota</taxon>
        <taxon>Metazoa</taxon>
        <taxon>Ecdysozoa</taxon>
        <taxon>Arthropoda</taxon>
        <taxon>Hexapoda</taxon>
        <taxon>Insecta</taxon>
        <taxon>Pterygota</taxon>
        <taxon>Neoptera</taxon>
        <taxon>Endopterygota</taxon>
        <taxon>Lepidoptera</taxon>
        <taxon>Glossata</taxon>
        <taxon>Ditrysia</taxon>
        <taxon>Papilionoidea</taxon>
        <taxon>Pieridae</taxon>
        <taxon>Pierinae</taxon>
        <taxon>Pieris</taxon>
    </lineage>
</organism>
<dbReference type="Proteomes" id="UP001152562">
    <property type="component" value="Unassembled WGS sequence"/>
</dbReference>
<dbReference type="InterPro" id="IPR045080">
    <property type="entry name" value="BRCT_XRCC1_rpt1"/>
</dbReference>
<evidence type="ECO:0000256" key="2">
    <source>
        <dbReference type="ARBA" id="ARBA00022737"/>
    </source>
</evidence>
<keyword evidence="9" id="KW-1185">Reference proteome</keyword>
<evidence type="ECO:0000256" key="5">
    <source>
        <dbReference type="ARBA" id="ARBA00023242"/>
    </source>
</evidence>
<feature type="region of interest" description="Disordered" evidence="6">
    <location>
        <begin position="388"/>
        <end position="445"/>
    </location>
</feature>
<dbReference type="PROSITE" id="PS50172">
    <property type="entry name" value="BRCT"/>
    <property type="match status" value="1"/>
</dbReference>
<evidence type="ECO:0000313" key="9">
    <source>
        <dbReference type="Proteomes" id="UP001152562"/>
    </source>
</evidence>
<proteinExistence type="predicted"/>
<comment type="caution">
    <text evidence="8">The sequence shown here is derived from an EMBL/GenBank/DDBJ whole genome shotgun (WGS) entry which is preliminary data.</text>
</comment>
<reference evidence="8" key="1">
    <citation type="submission" date="2022-05" db="EMBL/GenBank/DDBJ databases">
        <authorList>
            <person name="Okamura Y."/>
        </authorList>
    </citation>
    <scope>NUCLEOTIDE SEQUENCE</scope>
</reference>
<evidence type="ECO:0000313" key="8">
    <source>
        <dbReference type="EMBL" id="CAH4031613.1"/>
    </source>
</evidence>
<dbReference type="InterPro" id="IPR008979">
    <property type="entry name" value="Galactose-bd-like_sf"/>
</dbReference>